<keyword evidence="6" id="KW-0119">Carbohydrate metabolism</keyword>
<dbReference type="EMBL" id="JACIJG010000003">
    <property type="protein sequence ID" value="MBB5701255.1"/>
    <property type="molecule type" value="Genomic_DNA"/>
</dbReference>
<evidence type="ECO:0000256" key="2">
    <source>
        <dbReference type="ARBA" id="ARBA00022679"/>
    </source>
</evidence>
<dbReference type="RefSeq" id="WP_183649127.1">
    <property type="nucleotide sequence ID" value="NZ_JACIJG010000003.1"/>
</dbReference>
<evidence type="ECO:0000313" key="9">
    <source>
        <dbReference type="EMBL" id="MBB5701255.1"/>
    </source>
</evidence>
<gene>
    <name evidence="9" type="ORF">FHS76_001104</name>
</gene>
<dbReference type="SUPFAM" id="SSF142764">
    <property type="entry name" value="YgbK-like"/>
    <property type="match status" value="1"/>
</dbReference>
<evidence type="ECO:0000256" key="5">
    <source>
        <dbReference type="ARBA" id="ARBA00022840"/>
    </source>
</evidence>
<dbReference type="GO" id="GO:0016301">
    <property type="term" value="F:kinase activity"/>
    <property type="evidence" value="ECO:0007669"/>
    <property type="project" value="UniProtKB-KW"/>
</dbReference>
<dbReference type="InterPro" id="IPR037051">
    <property type="entry name" value="4-carb_acid_sugar_kinase_N_sf"/>
</dbReference>
<reference evidence="9 10" key="1">
    <citation type="submission" date="2020-08" db="EMBL/GenBank/DDBJ databases">
        <title>Genomic Encyclopedia of Type Strains, Phase IV (KMG-IV): sequencing the most valuable type-strain genomes for metagenomic binning, comparative biology and taxonomic classification.</title>
        <authorList>
            <person name="Goeker M."/>
        </authorList>
    </citation>
    <scope>NUCLEOTIDE SEQUENCE [LARGE SCALE GENOMIC DNA]</scope>
    <source>
        <strain evidence="9 10">DSM 26944</strain>
    </source>
</reference>
<protein>
    <submittedName>
        <fullName evidence="9">Uncharacterized protein YgbK (DUF1537 family)</fullName>
    </submittedName>
</protein>
<dbReference type="Gene3D" id="3.40.50.10840">
    <property type="entry name" value="Putative sugar-binding, N-terminal domain"/>
    <property type="match status" value="1"/>
</dbReference>
<name>A0A7W9AVB7_9HYPH</name>
<keyword evidence="10" id="KW-1185">Reference proteome</keyword>
<evidence type="ECO:0000256" key="3">
    <source>
        <dbReference type="ARBA" id="ARBA00022741"/>
    </source>
</evidence>
<organism evidence="9 10">
    <name type="scientific">Brucella daejeonensis</name>
    <dbReference type="NCBI Taxonomy" id="659015"/>
    <lineage>
        <taxon>Bacteria</taxon>
        <taxon>Pseudomonadati</taxon>
        <taxon>Pseudomonadota</taxon>
        <taxon>Alphaproteobacteria</taxon>
        <taxon>Hyphomicrobiales</taxon>
        <taxon>Brucellaceae</taxon>
        <taxon>Brucella/Ochrobactrum group</taxon>
        <taxon>Brucella</taxon>
    </lineage>
</organism>
<keyword evidence="2" id="KW-0808">Transferase</keyword>
<keyword evidence="4" id="KW-0418">Kinase</keyword>
<sequence>MKHRWLVIADDLTGAADCAMGFARFGLTAAVGWGTNWEENRDTRPPVFSYDADSRALSAVAAAFRHRQILAHQLDDHRLLFKKIDSTLRGQPAAEMAATLETLSAHGRRAFGILAPAFPSVGRSTLNGRIVVSGRSLEETEIWKRDHSYRNADLIDVLASAGIKAELVGIDAVRAGGKTLASAMEQVARSGAAIAVCDAEIDDDLMNIAGASIVLDPAPFFIGSAGLAYALATLEDRTERPSPPLEPTSNGMLLVVGSVAAVSRASARKLVTSRSISHIPVEPAILLADNPAARLALGRDVANRLAAGEDLLVEIVANDDPDKTLGAALAAGLAEALAPTANCMGAFAATGGETAAALLSRFGVNGILLVDEIEPGIALGLTRGKISIPIATKAGAFGNEDSLGHIASRLKFVSTEGRFS</sequence>
<evidence type="ECO:0000259" key="8">
    <source>
        <dbReference type="Pfam" id="PF17042"/>
    </source>
</evidence>
<comment type="similarity">
    <text evidence="1">Belongs to the four-carbon acid sugar kinase family.</text>
</comment>
<dbReference type="InterPro" id="IPR042213">
    <property type="entry name" value="NBD_C_sf"/>
</dbReference>
<proteinExistence type="inferred from homology"/>
<feature type="domain" description="Four-carbon acid sugar kinase nucleotide binding" evidence="8">
    <location>
        <begin position="253"/>
        <end position="403"/>
    </location>
</feature>
<feature type="domain" description="Four-carbon acid sugar kinase N-terminal" evidence="7">
    <location>
        <begin position="6"/>
        <end position="231"/>
    </location>
</feature>
<comment type="caution">
    <text evidence="9">The sequence shown here is derived from an EMBL/GenBank/DDBJ whole genome shotgun (WGS) entry which is preliminary data.</text>
</comment>
<dbReference type="InterPro" id="IPR010737">
    <property type="entry name" value="4-carb_acid_sugar_kinase_N"/>
</dbReference>
<dbReference type="AlphaFoldDB" id="A0A7W9AVB7"/>
<dbReference type="Pfam" id="PF07005">
    <property type="entry name" value="SBD_N"/>
    <property type="match status" value="1"/>
</dbReference>
<evidence type="ECO:0000256" key="4">
    <source>
        <dbReference type="ARBA" id="ARBA00022777"/>
    </source>
</evidence>
<dbReference type="Pfam" id="PF17042">
    <property type="entry name" value="NBD_C"/>
    <property type="match status" value="1"/>
</dbReference>
<accession>A0A7W9AVB7</accession>
<dbReference type="Proteomes" id="UP000555546">
    <property type="component" value="Unassembled WGS sequence"/>
</dbReference>
<dbReference type="InterPro" id="IPR031475">
    <property type="entry name" value="NBD_C"/>
</dbReference>
<keyword evidence="5" id="KW-0067">ATP-binding</keyword>
<evidence type="ECO:0000313" key="10">
    <source>
        <dbReference type="Proteomes" id="UP000555546"/>
    </source>
</evidence>
<evidence type="ECO:0000256" key="6">
    <source>
        <dbReference type="ARBA" id="ARBA00023277"/>
    </source>
</evidence>
<keyword evidence="3" id="KW-0547">Nucleotide-binding</keyword>
<dbReference type="Gene3D" id="3.40.980.20">
    <property type="entry name" value="Four-carbon acid sugar kinase, nucleotide binding domain"/>
    <property type="match status" value="1"/>
</dbReference>
<dbReference type="GO" id="GO:0005524">
    <property type="term" value="F:ATP binding"/>
    <property type="evidence" value="ECO:0007669"/>
    <property type="project" value="UniProtKB-KW"/>
</dbReference>
<evidence type="ECO:0000256" key="1">
    <source>
        <dbReference type="ARBA" id="ARBA00005715"/>
    </source>
</evidence>
<evidence type="ECO:0000259" key="7">
    <source>
        <dbReference type="Pfam" id="PF07005"/>
    </source>
</evidence>